<dbReference type="InterPro" id="IPR011324">
    <property type="entry name" value="Cytotoxic_necrot_fac-like_cat"/>
</dbReference>
<comment type="catalytic activity">
    <reaction evidence="11">
        <text>S-methyl-5'-thioadenosine + phosphate = 5-(methylsulfanyl)-alpha-D-ribose 1-phosphate + adenine</text>
        <dbReference type="Rhea" id="RHEA:11852"/>
        <dbReference type="ChEBI" id="CHEBI:16708"/>
        <dbReference type="ChEBI" id="CHEBI:17509"/>
        <dbReference type="ChEBI" id="CHEBI:43474"/>
        <dbReference type="ChEBI" id="CHEBI:58533"/>
        <dbReference type="EC" id="2.4.2.28"/>
    </reaction>
    <physiologicalReaction direction="left-to-right" evidence="11">
        <dbReference type="Rhea" id="RHEA:11853"/>
    </physiologicalReaction>
</comment>
<keyword evidence="8" id="KW-0862">Zinc</keyword>
<evidence type="ECO:0000256" key="3">
    <source>
        <dbReference type="ARBA" id="ARBA00003215"/>
    </source>
</evidence>
<evidence type="ECO:0000256" key="6">
    <source>
        <dbReference type="ARBA" id="ARBA00022723"/>
    </source>
</evidence>
<evidence type="ECO:0000256" key="1">
    <source>
        <dbReference type="ARBA" id="ARBA00000553"/>
    </source>
</evidence>
<comment type="catalytic activity">
    <reaction evidence="10">
        <text>adenosine + phosphate = alpha-D-ribose 1-phosphate + adenine</text>
        <dbReference type="Rhea" id="RHEA:27642"/>
        <dbReference type="ChEBI" id="CHEBI:16335"/>
        <dbReference type="ChEBI" id="CHEBI:16708"/>
        <dbReference type="ChEBI" id="CHEBI:43474"/>
        <dbReference type="ChEBI" id="CHEBI:57720"/>
        <dbReference type="EC" id="2.4.2.1"/>
    </reaction>
    <physiologicalReaction direction="left-to-right" evidence="10">
        <dbReference type="Rhea" id="RHEA:27643"/>
    </physiologicalReaction>
</comment>
<evidence type="ECO:0000256" key="7">
    <source>
        <dbReference type="ARBA" id="ARBA00022801"/>
    </source>
</evidence>
<protein>
    <recommendedName>
        <fullName evidence="12">Purine nucleoside phosphorylase</fullName>
    </recommendedName>
</protein>
<dbReference type="PANTHER" id="PTHR30616">
    <property type="entry name" value="UNCHARACTERIZED PROTEIN YFIH"/>
    <property type="match status" value="1"/>
</dbReference>
<dbReference type="NCBIfam" id="TIGR00726">
    <property type="entry name" value="peptidoglycan editing factor PgeF"/>
    <property type="match status" value="1"/>
</dbReference>
<comment type="function">
    <text evidence="3">Purine nucleoside enzyme that catalyzes the phosphorolysis of adenosine and inosine nucleosides, yielding D-ribose 1-phosphate and the respective free bases, adenine and hypoxanthine. Also catalyzes the phosphorolysis of S-methyl-5'-thioadenosine into adenine and S-methyl-5-thio-alpha-D-ribose 1-phosphate. Also has adenosine deaminase activity.</text>
</comment>
<dbReference type="EMBL" id="DXHX01000074">
    <property type="protein sequence ID" value="HIV74445.1"/>
    <property type="molecule type" value="Genomic_DNA"/>
</dbReference>
<comment type="catalytic activity">
    <reaction evidence="9">
        <text>adenosine + H2O + H(+) = inosine + NH4(+)</text>
        <dbReference type="Rhea" id="RHEA:24408"/>
        <dbReference type="ChEBI" id="CHEBI:15377"/>
        <dbReference type="ChEBI" id="CHEBI:15378"/>
        <dbReference type="ChEBI" id="CHEBI:16335"/>
        <dbReference type="ChEBI" id="CHEBI:17596"/>
        <dbReference type="ChEBI" id="CHEBI:28938"/>
        <dbReference type="EC" id="3.5.4.4"/>
    </reaction>
    <physiologicalReaction direction="left-to-right" evidence="9">
        <dbReference type="Rhea" id="RHEA:24409"/>
    </physiologicalReaction>
</comment>
<dbReference type="SUPFAM" id="SSF64438">
    <property type="entry name" value="CNF1/YfiH-like putative cysteine hydrolases"/>
    <property type="match status" value="1"/>
</dbReference>
<evidence type="ECO:0000256" key="8">
    <source>
        <dbReference type="ARBA" id="ARBA00022833"/>
    </source>
</evidence>
<keyword evidence="7" id="KW-0378">Hydrolase</keyword>
<evidence type="ECO:0000256" key="4">
    <source>
        <dbReference type="ARBA" id="ARBA00007353"/>
    </source>
</evidence>
<comment type="caution">
    <text evidence="13">The sequence shown here is derived from an EMBL/GenBank/DDBJ whole genome shotgun (WGS) entry which is preliminary data.</text>
</comment>
<comment type="similarity">
    <text evidence="4 12">Belongs to the purine nucleoside phosphorylase YfiH/LACC1 family.</text>
</comment>
<comment type="cofactor">
    <cofactor evidence="2">
        <name>Zn(2+)</name>
        <dbReference type="ChEBI" id="CHEBI:29105"/>
    </cofactor>
</comment>
<name>A0A9D1PL71_9BACI</name>
<evidence type="ECO:0000256" key="11">
    <source>
        <dbReference type="ARBA" id="ARBA00049893"/>
    </source>
</evidence>
<evidence type="ECO:0000256" key="12">
    <source>
        <dbReference type="RuleBase" id="RU361274"/>
    </source>
</evidence>
<reference evidence="13" key="2">
    <citation type="submission" date="2021-04" db="EMBL/GenBank/DDBJ databases">
        <authorList>
            <person name="Gilroy R."/>
        </authorList>
    </citation>
    <scope>NUCLEOTIDE SEQUENCE</scope>
    <source>
        <strain evidence="13">CHK169-2315</strain>
    </source>
</reference>
<evidence type="ECO:0000256" key="10">
    <source>
        <dbReference type="ARBA" id="ARBA00048968"/>
    </source>
</evidence>
<dbReference type="Pfam" id="PF02578">
    <property type="entry name" value="Cu-oxidase_4"/>
    <property type="match status" value="1"/>
</dbReference>
<proteinExistence type="inferred from homology"/>
<dbReference type="GO" id="GO:0005507">
    <property type="term" value="F:copper ion binding"/>
    <property type="evidence" value="ECO:0007669"/>
    <property type="project" value="TreeGrafter"/>
</dbReference>
<accession>A0A9D1PL71</accession>
<evidence type="ECO:0000256" key="2">
    <source>
        <dbReference type="ARBA" id="ARBA00001947"/>
    </source>
</evidence>
<evidence type="ECO:0000313" key="14">
    <source>
        <dbReference type="Proteomes" id="UP000823937"/>
    </source>
</evidence>
<keyword evidence="6" id="KW-0479">Metal-binding</keyword>
<evidence type="ECO:0000313" key="13">
    <source>
        <dbReference type="EMBL" id="HIV74445.1"/>
    </source>
</evidence>
<keyword evidence="5" id="KW-0808">Transferase</keyword>
<dbReference type="GO" id="GO:0016787">
    <property type="term" value="F:hydrolase activity"/>
    <property type="evidence" value="ECO:0007669"/>
    <property type="project" value="UniProtKB-KW"/>
</dbReference>
<gene>
    <name evidence="13" type="primary">pgeF</name>
    <name evidence="13" type="ORF">H9895_05105</name>
</gene>
<dbReference type="Gene3D" id="3.60.140.10">
    <property type="entry name" value="CNF1/YfiH-like putative cysteine hydrolases"/>
    <property type="match status" value="1"/>
</dbReference>
<reference evidence="13" key="1">
    <citation type="journal article" date="2021" name="PeerJ">
        <title>Extensive microbial diversity within the chicken gut microbiome revealed by metagenomics and culture.</title>
        <authorList>
            <person name="Gilroy R."/>
            <person name="Ravi A."/>
            <person name="Getino M."/>
            <person name="Pursley I."/>
            <person name="Horton D.L."/>
            <person name="Alikhan N.F."/>
            <person name="Baker D."/>
            <person name="Gharbi K."/>
            <person name="Hall N."/>
            <person name="Watson M."/>
            <person name="Adriaenssens E.M."/>
            <person name="Foster-Nyarko E."/>
            <person name="Jarju S."/>
            <person name="Secka A."/>
            <person name="Antonio M."/>
            <person name="Oren A."/>
            <person name="Chaudhuri R.R."/>
            <person name="La Ragione R."/>
            <person name="Hildebrand F."/>
            <person name="Pallen M.J."/>
        </authorList>
    </citation>
    <scope>NUCLEOTIDE SEQUENCE</scope>
    <source>
        <strain evidence="13">CHK169-2315</strain>
    </source>
</reference>
<sequence>MKIFIKNDQILACMTMKDETKLEANNMALHSCKNEANIIENRKRIAAEIGASIDDFVFPTQTHSANFYKVTEADKGRGATTLDDAIANTDALYTFEPDIVLCSFSADCVPILFYHETANVIGVIHSGWRGTIQEIAKKFFQHLIEQENCSVKGFRIVIGPAICKEKFEVDEDVASLFRELGYAKECIHFNQEKNKFFIDNQQTIIQQLQLIGIKQHQIMIDDTCTFQHEAGFSHRRDKEKGRHMAFIRRSKSCQ</sequence>
<dbReference type="InterPro" id="IPR038371">
    <property type="entry name" value="Cu_polyphenol_OxRdtase_sf"/>
</dbReference>
<dbReference type="AlphaFoldDB" id="A0A9D1PL71"/>
<dbReference type="InterPro" id="IPR003730">
    <property type="entry name" value="Cu_polyphenol_OxRdtase"/>
</dbReference>
<comment type="catalytic activity">
    <reaction evidence="1">
        <text>inosine + phosphate = alpha-D-ribose 1-phosphate + hypoxanthine</text>
        <dbReference type="Rhea" id="RHEA:27646"/>
        <dbReference type="ChEBI" id="CHEBI:17368"/>
        <dbReference type="ChEBI" id="CHEBI:17596"/>
        <dbReference type="ChEBI" id="CHEBI:43474"/>
        <dbReference type="ChEBI" id="CHEBI:57720"/>
        <dbReference type="EC" id="2.4.2.1"/>
    </reaction>
    <physiologicalReaction direction="left-to-right" evidence="1">
        <dbReference type="Rhea" id="RHEA:27647"/>
    </physiologicalReaction>
</comment>
<organism evidence="13 14">
    <name type="scientific">Candidatus Pseudogracilibacillus intestinigallinarum</name>
    <dbReference type="NCBI Taxonomy" id="2838742"/>
    <lineage>
        <taxon>Bacteria</taxon>
        <taxon>Bacillati</taxon>
        <taxon>Bacillota</taxon>
        <taxon>Bacilli</taxon>
        <taxon>Bacillales</taxon>
        <taxon>Bacillaceae</taxon>
        <taxon>Pseudogracilibacillus</taxon>
    </lineage>
</organism>
<dbReference type="CDD" id="cd16833">
    <property type="entry name" value="YfiH"/>
    <property type="match status" value="1"/>
</dbReference>
<evidence type="ECO:0000256" key="9">
    <source>
        <dbReference type="ARBA" id="ARBA00047989"/>
    </source>
</evidence>
<dbReference type="Proteomes" id="UP000823937">
    <property type="component" value="Unassembled WGS sequence"/>
</dbReference>
<evidence type="ECO:0000256" key="5">
    <source>
        <dbReference type="ARBA" id="ARBA00022679"/>
    </source>
</evidence>
<dbReference type="PANTHER" id="PTHR30616:SF2">
    <property type="entry name" value="PURINE NUCLEOSIDE PHOSPHORYLASE LACC1"/>
    <property type="match status" value="1"/>
</dbReference>
<dbReference type="GO" id="GO:0017061">
    <property type="term" value="F:S-methyl-5-thioadenosine phosphorylase activity"/>
    <property type="evidence" value="ECO:0007669"/>
    <property type="project" value="UniProtKB-EC"/>
</dbReference>